<keyword evidence="5 7" id="KW-0472">Membrane</keyword>
<dbReference type="RefSeq" id="WP_320884166.1">
    <property type="nucleotide sequence ID" value="NZ_BAABZA010000004.1"/>
</dbReference>
<dbReference type="NCBIfam" id="TIGR02532">
    <property type="entry name" value="IV_pilin_GFxxxE"/>
    <property type="match status" value="1"/>
</dbReference>
<gene>
    <name evidence="8" type="ORF">MQE39_13850</name>
</gene>
<evidence type="ECO:0000256" key="2">
    <source>
        <dbReference type="ARBA" id="ARBA00022481"/>
    </source>
</evidence>
<evidence type="ECO:0000256" key="1">
    <source>
        <dbReference type="ARBA" id="ARBA00004167"/>
    </source>
</evidence>
<feature type="compositionally biased region" description="Basic and acidic residues" evidence="6">
    <location>
        <begin position="101"/>
        <end position="110"/>
    </location>
</feature>
<evidence type="ECO:0000256" key="6">
    <source>
        <dbReference type="SAM" id="MobiDB-lite"/>
    </source>
</evidence>
<feature type="transmembrane region" description="Helical" evidence="7">
    <location>
        <begin position="12"/>
        <end position="33"/>
    </location>
</feature>
<evidence type="ECO:0000256" key="7">
    <source>
        <dbReference type="SAM" id="Phobius"/>
    </source>
</evidence>
<comment type="subcellular location">
    <subcellularLocation>
        <location evidence="1">Membrane</location>
        <topology evidence="1">Single-pass membrane protein</topology>
    </subcellularLocation>
</comment>
<evidence type="ECO:0000313" key="9">
    <source>
        <dbReference type="Proteomes" id="UP001276902"/>
    </source>
</evidence>
<dbReference type="Proteomes" id="UP001276902">
    <property type="component" value="Unassembled WGS sequence"/>
</dbReference>
<dbReference type="SUPFAM" id="SSF54523">
    <property type="entry name" value="Pili subunits"/>
    <property type="match status" value="1"/>
</dbReference>
<keyword evidence="3 7" id="KW-0812">Transmembrane</keyword>
<dbReference type="PANTHER" id="PTHR30093">
    <property type="entry name" value="GENERAL SECRETION PATHWAY PROTEIN G"/>
    <property type="match status" value="1"/>
</dbReference>
<keyword evidence="4 7" id="KW-1133">Transmembrane helix</keyword>
<dbReference type="PROSITE" id="PS00409">
    <property type="entry name" value="PROKAR_NTER_METHYL"/>
    <property type="match status" value="1"/>
</dbReference>
<dbReference type="AlphaFoldDB" id="A0AB35URD8"/>
<dbReference type="Pfam" id="PF07963">
    <property type="entry name" value="N_methyl"/>
    <property type="match status" value="1"/>
</dbReference>
<evidence type="ECO:0000256" key="5">
    <source>
        <dbReference type="ARBA" id="ARBA00023136"/>
    </source>
</evidence>
<proteinExistence type="predicted"/>
<reference evidence="8" key="1">
    <citation type="submission" date="2022-03" db="EMBL/GenBank/DDBJ databases">
        <title>First case of bacteraemia caused by Dielma fastidiosa in a patient hospitalised with diverticulitis.</title>
        <authorList>
            <person name="Forman-Ankjaer B."/>
            <person name="Hvid-Jensen F."/>
            <person name="Kobel C.M."/>
            <person name="Greve T."/>
        </authorList>
    </citation>
    <scope>NUCLEOTIDE SEQUENCE</scope>
    <source>
        <strain evidence="8">AUH_DF_2021</strain>
    </source>
</reference>
<evidence type="ECO:0000313" key="8">
    <source>
        <dbReference type="EMBL" id="MDY5169199.1"/>
    </source>
</evidence>
<dbReference type="Gene3D" id="3.30.700.10">
    <property type="entry name" value="Glycoprotein, Type 4 Pilin"/>
    <property type="match status" value="1"/>
</dbReference>
<comment type="caution">
    <text evidence="8">The sequence shown here is derived from an EMBL/GenBank/DDBJ whole genome shotgun (WGS) entry which is preliminary data.</text>
</comment>
<dbReference type="PANTHER" id="PTHR30093:SF44">
    <property type="entry name" value="TYPE II SECRETION SYSTEM CORE PROTEIN G"/>
    <property type="match status" value="1"/>
</dbReference>
<keyword evidence="2" id="KW-0488">Methylation</keyword>
<organism evidence="8 9">
    <name type="scientific">Dielma fastidiosa</name>
    <dbReference type="NCBI Taxonomy" id="1034346"/>
    <lineage>
        <taxon>Bacteria</taxon>
        <taxon>Bacillati</taxon>
        <taxon>Bacillota</taxon>
        <taxon>Erysipelotrichia</taxon>
        <taxon>Erysipelotrichales</taxon>
        <taxon>Erysipelotrichaceae</taxon>
        <taxon>Dielma</taxon>
    </lineage>
</organism>
<feature type="region of interest" description="Disordered" evidence="6">
    <location>
        <begin position="101"/>
        <end position="139"/>
    </location>
</feature>
<evidence type="ECO:0000256" key="3">
    <source>
        <dbReference type="ARBA" id="ARBA00022692"/>
    </source>
</evidence>
<accession>A0AB35URD8</accession>
<protein>
    <submittedName>
        <fullName evidence="8">Prepilin-type N-terminal cleavage/methylation domain-containing protein</fullName>
    </submittedName>
</protein>
<dbReference type="GO" id="GO:0016020">
    <property type="term" value="C:membrane"/>
    <property type="evidence" value="ECO:0007669"/>
    <property type="project" value="UniProtKB-SubCell"/>
</dbReference>
<dbReference type="InterPro" id="IPR012902">
    <property type="entry name" value="N_methyl_site"/>
</dbReference>
<evidence type="ECO:0000256" key="4">
    <source>
        <dbReference type="ARBA" id="ARBA00022989"/>
    </source>
</evidence>
<name>A0AB35URD8_9FIRM</name>
<sequence>MKNKKGFTLIELIVVIAILGILALFLVPSFLGYTKDAQKATCEANRHIIERSYTFYKAKSADEITLSKYIDSEDGKEYQGSKCPAGGVYTYDDDKVICSIHGEDEDKNEGTGEESGDGDKSEDSDPEESTTPKIPGTDLDINYDNVVSVVKGESINAKLERGTIVEMKDEDGKVISYYIVKDQNWIDKVTGPSFTLIEITNDPAITVNGTDNSAISSAIGGTIKRGQKIVYDNKYYIYTETWWNTDANLPGKYSDWLEIK</sequence>
<dbReference type="InterPro" id="IPR045584">
    <property type="entry name" value="Pilin-like"/>
</dbReference>
<dbReference type="EMBL" id="JALDAW010000022">
    <property type="protein sequence ID" value="MDY5169199.1"/>
    <property type="molecule type" value="Genomic_DNA"/>
</dbReference>